<dbReference type="EMBL" id="CAMXCT030000095">
    <property type="protein sequence ID" value="CAL4761061.1"/>
    <property type="molecule type" value="Genomic_DNA"/>
</dbReference>
<name>A0A9P1BHV5_9DINO</name>
<evidence type="ECO:0000313" key="3">
    <source>
        <dbReference type="Proteomes" id="UP001152797"/>
    </source>
</evidence>
<evidence type="ECO:0000313" key="1">
    <source>
        <dbReference type="EMBL" id="CAI3973749.1"/>
    </source>
</evidence>
<reference evidence="2 3" key="2">
    <citation type="submission" date="2024-05" db="EMBL/GenBank/DDBJ databases">
        <authorList>
            <person name="Chen Y."/>
            <person name="Shah S."/>
            <person name="Dougan E. K."/>
            <person name="Thang M."/>
            <person name="Chan C."/>
        </authorList>
    </citation>
    <scope>NUCLEOTIDE SEQUENCE [LARGE SCALE GENOMIC DNA]</scope>
</reference>
<dbReference type="OrthoDB" id="10576590at2759"/>
<dbReference type="AlphaFoldDB" id="A0A9P1BHV5"/>
<dbReference type="EMBL" id="CAMXCT010000095">
    <property type="protein sequence ID" value="CAI3973749.1"/>
    <property type="molecule type" value="Genomic_DNA"/>
</dbReference>
<comment type="caution">
    <text evidence="1">The sequence shown here is derived from an EMBL/GenBank/DDBJ whole genome shotgun (WGS) entry which is preliminary data.</text>
</comment>
<dbReference type="Proteomes" id="UP001152797">
    <property type="component" value="Unassembled WGS sequence"/>
</dbReference>
<evidence type="ECO:0000313" key="2">
    <source>
        <dbReference type="EMBL" id="CAL4761061.1"/>
    </source>
</evidence>
<reference evidence="1" key="1">
    <citation type="submission" date="2022-10" db="EMBL/GenBank/DDBJ databases">
        <authorList>
            <person name="Chen Y."/>
            <person name="Dougan E. K."/>
            <person name="Chan C."/>
            <person name="Rhodes N."/>
            <person name="Thang M."/>
        </authorList>
    </citation>
    <scope>NUCLEOTIDE SEQUENCE</scope>
</reference>
<keyword evidence="3" id="KW-1185">Reference proteome</keyword>
<protein>
    <submittedName>
        <fullName evidence="1">Uncharacterized protein</fullName>
    </submittedName>
</protein>
<accession>A0A9P1BHV5</accession>
<dbReference type="EMBL" id="CAMXCT020000095">
    <property type="protein sequence ID" value="CAL1127124.1"/>
    <property type="molecule type" value="Genomic_DNA"/>
</dbReference>
<gene>
    <name evidence="1" type="ORF">C1SCF055_LOCUS2213</name>
</gene>
<sequence>MAGLQIEVEEPDLSMELMGQLRVHLSALEADYMKEVRKEGSEAPACAASHCEKYSDLAAAEIACMLQSFNPEISEEDLARDVHSIIHTQSVVGHLHPPMLTALRECVPLDRRAWFANDIHRHLLRQRRRRPFRKVLQIFRQQSEDRKVQVTVLSAFGGAAVGSTGGGALGLIAGGSFGAACGLLPAMLTFGISIPLGAAVGGTCGLITGAAAGGTAGLVSGGLVGHGYAHRLLARSVSEASKFSGHCSIANWAWTRRSRGDGTGGTH</sequence>
<organism evidence="1">
    <name type="scientific">Cladocopium goreaui</name>
    <dbReference type="NCBI Taxonomy" id="2562237"/>
    <lineage>
        <taxon>Eukaryota</taxon>
        <taxon>Sar</taxon>
        <taxon>Alveolata</taxon>
        <taxon>Dinophyceae</taxon>
        <taxon>Suessiales</taxon>
        <taxon>Symbiodiniaceae</taxon>
        <taxon>Cladocopium</taxon>
    </lineage>
</organism>
<proteinExistence type="predicted"/>